<organism evidence="2 3">
    <name type="scientific">Heliobacterium modesticaldum (strain ATCC 51547 / Ice1)</name>
    <dbReference type="NCBI Taxonomy" id="498761"/>
    <lineage>
        <taxon>Bacteria</taxon>
        <taxon>Bacillati</taxon>
        <taxon>Bacillota</taxon>
        <taxon>Clostridia</taxon>
        <taxon>Eubacteriales</taxon>
        <taxon>Heliobacteriaceae</taxon>
        <taxon>Heliomicrobium</taxon>
    </lineage>
</organism>
<dbReference type="Gene3D" id="1.10.10.10">
    <property type="entry name" value="Winged helix-like DNA-binding domain superfamily/Winged helix DNA-binding domain"/>
    <property type="match status" value="1"/>
</dbReference>
<reference evidence="2 3" key="1">
    <citation type="journal article" date="2008" name="J. Bacteriol.">
        <title>The genome of Heliobacterium modesticaldum, a phototrophic representative of the Firmicutes containing the simplest photosynthetic apparatus.</title>
        <authorList>
            <person name="Sattley W.M."/>
            <person name="Madigan M.T."/>
            <person name="Swingley W.D."/>
            <person name="Cheung P.C."/>
            <person name="Clocksin K.M."/>
            <person name="Conrad A.L."/>
            <person name="Dejesa L.C."/>
            <person name="Honchak B.M."/>
            <person name="Jung D.O."/>
            <person name="Karbach L.E."/>
            <person name="Kurdoglu A."/>
            <person name="Lahiri S."/>
            <person name="Mastrian S.D."/>
            <person name="Page L.E."/>
            <person name="Taylor H.L."/>
            <person name="Wang Z.T."/>
            <person name="Raymond J."/>
            <person name="Chen M."/>
            <person name="Blankenship R.E."/>
            <person name="Touchman J.W."/>
        </authorList>
    </citation>
    <scope>NUCLEOTIDE SEQUENCE [LARGE SCALE GENOMIC DNA]</scope>
    <source>
        <strain evidence="3">ATCC 51547 / Ice1</strain>
    </source>
</reference>
<dbReference type="OrthoDB" id="9814320at2"/>
<name>B0TD57_HELMI</name>
<dbReference type="Pfam" id="PF04545">
    <property type="entry name" value="Sigma70_r4"/>
    <property type="match status" value="1"/>
</dbReference>
<gene>
    <name evidence="2" type="ORF">HM1_0136</name>
</gene>
<dbReference type="InterPro" id="IPR036388">
    <property type="entry name" value="WH-like_DNA-bd_sf"/>
</dbReference>
<sequence>MEEQESKYTLLINKKRVAVGREVYKAYYRQKEREAYLDKLAGKHNISFEECEEKGIQVDYLLSRAEESIEDSVIKKEMLKKLALCLETLSEQERLLIYALFFQGKSERQLSAETGTPQRTINDRKRRILLKLKKLLEK</sequence>
<evidence type="ECO:0000313" key="3">
    <source>
        <dbReference type="Proteomes" id="UP000008550"/>
    </source>
</evidence>
<proteinExistence type="predicted"/>
<dbReference type="KEGG" id="hmo:HM1_0136"/>
<dbReference type="HOGENOM" id="CLU_110616_2_0_9"/>
<dbReference type="RefSeq" id="WP_012281304.1">
    <property type="nucleotide sequence ID" value="NC_010337.2"/>
</dbReference>
<keyword evidence="3" id="KW-1185">Reference proteome</keyword>
<dbReference type="GO" id="GO:0006352">
    <property type="term" value="P:DNA-templated transcription initiation"/>
    <property type="evidence" value="ECO:0007669"/>
    <property type="project" value="InterPro"/>
</dbReference>
<evidence type="ECO:0000259" key="1">
    <source>
        <dbReference type="Pfam" id="PF04545"/>
    </source>
</evidence>
<dbReference type="AlphaFoldDB" id="B0TD57"/>
<dbReference type="Proteomes" id="UP000008550">
    <property type="component" value="Chromosome"/>
</dbReference>
<dbReference type="STRING" id="498761.HM1_0136"/>
<dbReference type="EMBL" id="CP000930">
    <property type="protein sequence ID" value="ABZ82755.1"/>
    <property type="molecule type" value="Genomic_DNA"/>
</dbReference>
<dbReference type="GO" id="GO:0003700">
    <property type="term" value="F:DNA-binding transcription factor activity"/>
    <property type="evidence" value="ECO:0007669"/>
    <property type="project" value="InterPro"/>
</dbReference>
<feature type="domain" description="RNA polymerase sigma-70 region 4" evidence="1">
    <location>
        <begin position="85"/>
        <end position="134"/>
    </location>
</feature>
<dbReference type="eggNOG" id="COG1595">
    <property type="taxonomic scope" value="Bacteria"/>
</dbReference>
<evidence type="ECO:0000313" key="2">
    <source>
        <dbReference type="EMBL" id="ABZ82755.1"/>
    </source>
</evidence>
<dbReference type="InterPro" id="IPR013324">
    <property type="entry name" value="RNA_pol_sigma_r3/r4-like"/>
</dbReference>
<accession>B0TD57</accession>
<protein>
    <recommendedName>
        <fullName evidence="1">RNA polymerase sigma-70 region 4 domain-containing protein</fullName>
    </recommendedName>
</protein>
<dbReference type="InterPro" id="IPR007630">
    <property type="entry name" value="RNA_pol_sigma70_r4"/>
</dbReference>
<dbReference type="SUPFAM" id="SSF88659">
    <property type="entry name" value="Sigma3 and sigma4 domains of RNA polymerase sigma factors"/>
    <property type="match status" value="1"/>
</dbReference>